<feature type="domain" description="NIPSNAP" evidence="1">
    <location>
        <begin position="4"/>
        <end position="104"/>
    </location>
</feature>
<dbReference type="InterPro" id="IPR011008">
    <property type="entry name" value="Dimeric_a/b-barrel"/>
</dbReference>
<dbReference type="EMBL" id="SBKP01000015">
    <property type="protein sequence ID" value="RXR26454.1"/>
    <property type="molecule type" value="Genomic_DNA"/>
</dbReference>
<dbReference type="SUPFAM" id="SSF54909">
    <property type="entry name" value="Dimeric alpha+beta barrel"/>
    <property type="match status" value="1"/>
</dbReference>
<dbReference type="AlphaFoldDB" id="A0A4Q1KEN1"/>
<protein>
    <submittedName>
        <fullName evidence="2">NIPSNAP family protein</fullName>
    </submittedName>
</protein>
<dbReference type="OrthoDB" id="9812037at2"/>
<dbReference type="Pfam" id="PF07978">
    <property type="entry name" value="NIPSNAP"/>
    <property type="match status" value="1"/>
</dbReference>
<dbReference type="Proteomes" id="UP000290958">
    <property type="component" value="Unassembled WGS sequence"/>
</dbReference>
<reference evidence="3" key="1">
    <citation type="submission" date="2019-01" db="EMBL/GenBank/DDBJ databases">
        <title>Cytophagaceae bacterium strain CAR-16.</title>
        <authorList>
            <person name="Chen W.-M."/>
        </authorList>
    </citation>
    <scope>NUCLEOTIDE SEQUENCE [LARGE SCALE GENOMIC DNA]</scope>
    <source>
        <strain evidence="3">CHR27</strain>
    </source>
</reference>
<keyword evidence="3" id="KW-1185">Reference proteome</keyword>
<dbReference type="InterPro" id="IPR012577">
    <property type="entry name" value="NIPSNAP"/>
</dbReference>
<comment type="caution">
    <text evidence="2">The sequence shown here is derived from an EMBL/GenBank/DDBJ whole genome shotgun (WGS) entry which is preliminary data.</text>
</comment>
<organism evidence="2 3">
    <name type="scientific">Sphingobium fluviale</name>
    <dbReference type="NCBI Taxonomy" id="2506423"/>
    <lineage>
        <taxon>Bacteria</taxon>
        <taxon>Pseudomonadati</taxon>
        <taxon>Pseudomonadota</taxon>
        <taxon>Alphaproteobacteria</taxon>
        <taxon>Sphingomonadales</taxon>
        <taxon>Sphingomonadaceae</taxon>
        <taxon>Sphingobium</taxon>
    </lineage>
</organism>
<dbReference type="Gene3D" id="3.30.70.100">
    <property type="match status" value="1"/>
</dbReference>
<name>A0A4Q1KEN1_9SPHN</name>
<gene>
    <name evidence="2" type="ORF">EQG66_12815</name>
</gene>
<evidence type="ECO:0000313" key="2">
    <source>
        <dbReference type="EMBL" id="RXR26454.1"/>
    </source>
</evidence>
<sequence>MLHELRIYEAMPGRLGDLHRRFTDVTLSIWERLGVRPLGFWNCLVGPSSNSLYYLLEWTDLTERDEKWGKFVTDPEWITRRIESERNGALITKVQNILLTPTSFFVAPGSASLI</sequence>
<dbReference type="RefSeq" id="WP_129404995.1">
    <property type="nucleotide sequence ID" value="NZ_SBKP01000015.1"/>
</dbReference>
<accession>A0A4Q1KEN1</accession>
<evidence type="ECO:0000313" key="3">
    <source>
        <dbReference type="Proteomes" id="UP000290958"/>
    </source>
</evidence>
<evidence type="ECO:0000259" key="1">
    <source>
        <dbReference type="Pfam" id="PF07978"/>
    </source>
</evidence>
<proteinExistence type="predicted"/>